<keyword evidence="5 10" id="KW-0678">Repressor</keyword>
<comment type="caution">
    <text evidence="13">The sequence shown here is derived from an EMBL/GenBank/DDBJ whole genome shotgun (WGS) entry which is preliminary data.</text>
</comment>
<proteinExistence type="inferred from homology"/>
<dbReference type="AlphaFoldDB" id="A0ABD0VED7"/>
<name>A0ABD0VED7_DENTH</name>
<dbReference type="EMBL" id="JANQDX010000007">
    <property type="protein sequence ID" value="KAL0920902.1"/>
    <property type="molecule type" value="Genomic_DNA"/>
</dbReference>
<evidence type="ECO:0000256" key="5">
    <source>
        <dbReference type="ARBA" id="ARBA00022491"/>
    </source>
</evidence>
<evidence type="ECO:0000256" key="1">
    <source>
        <dbReference type="ARBA" id="ARBA00002159"/>
    </source>
</evidence>
<protein>
    <recommendedName>
        <fullName evidence="10">Auxin-responsive protein</fullName>
    </recommendedName>
</protein>
<dbReference type="InterPro" id="IPR053793">
    <property type="entry name" value="PB1-like"/>
</dbReference>
<evidence type="ECO:0000256" key="2">
    <source>
        <dbReference type="ARBA" id="ARBA00004123"/>
    </source>
</evidence>
<keyword evidence="6 10" id="KW-0805">Transcription regulation</keyword>
<dbReference type="PANTHER" id="PTHR31734:SF226">
    <property type="entry name" value="AUXIN-RESPONSIVE PROTEIN IAA17"/>
    <property type="match status" value="1"/>
</dbReference>
<dbReference type="FunFam" id="3.10.20.90:FF:000078">
    <property type="entry name" value="Auxin-responsive protein"/>
    <property type="match status" value="1"/>
</dbReference>
<evidence type="ECO:0000256" key="3">
    <source>
        <dbReference type="ARBA" id="ARBA00006728"/>
    </source>
</evidence>
<evidence type="ECO:0000313" key="14">
    <source>
        <dbReference type="Proteomes" id="UP001552299"/>
    </source>
</evidence>
<evidence type="ECO:0000256" key="8">
    <source>
        <dbReference type="ARBA" id="ARBA00023242"/>
    </source>
</evidence>
<keyword evidence="14" id="KW-1185">Reference proteome</keyword>
<evidence type="ECO:0000313" key="13">
    <source>
        <dbReference type="EMBL" id="KAL0920902.1"/>
    </source>
</evidence>
<comment type="subunit">
    <text evidence="4 10">Homodimers and heterodimers.</text>
</comment>
<feature type="domain" description="PB1" evidence="12">
    <location>
        <begin position="179"/>
        <end position="281"/>
    </location>
</feature>
<comment type="subcellular location">
    <subcellularLocation>
        <location evidence="2 10">Nucleus</location>
    </subcellularLocation>
</comment>
<keyword evidence="9 10" id="KW-0927">Auxin signaling pathway</keyword>
<evidence type="ECO:0000256" key="9">
    <source>
        <dbReference type="ARBA" id="ARBA00023294"/>
    </source>
</evidence>
<dbReference type="InterPro" id="IPR033389">
    <property type="entry name" value="AUX/IAA_dom"/>
</dbReference>
<evidence type="ECO:0000259" key="12">
    <source>
        <dbReference type="PROSITE" id="PS51745"/>
    </source>
</evidence>
<dbReference type="SUPFAM" id="SSF54277">
    <property type="entry name" value="CAD &amp; PB1 domains"/>
    <property type="match status" value="1"/>
</dbReference>
<comment type="similarity">
    <text evidence="3 10">Belongs to the Aux/IAA family.</text>
</comment>
<evidence type="ECO:0000256" key="10">
    <source>
        <dbReference type="RuleBase" id="RU004549"/>
    </source>
</evidence>
<dbReference type="Gene3D" id="3.10.20.90">
    <property type="entry name" value="Phosphatidylinositol 3-kinase Catalytic Subunit, Chain A, domain 1"/>
    <property type="match status" value="1"/>
</dbReference>
<evidence type="ECO:0000256" key="7">
    <source>
        <dbReference type="ARBA" id="ARBA00023163"/>
    </source>
</evidence>
<dbReference type="GO" id="GO:0009734">
    <property type="term" value="P:auxin-activated signaling pathway"/>
    <property type="evidence" value="ECO:0007669"/>
    <property type="project" value="UniProtKB-UniRule"/>
</dbReference>
<dbReference type="PANTHER" id="PTHR31734">
    <property type="entry name" value="AUXIN-RESPONSIVE PROTEIN IAA17"/>
    <property type="match status" value="1"/>
</dbReference>
<dbReference type="Proteomes" id="UP001552299">
    <property type="component" value="Unassembled WGS sequence"/>
</dbReference>
<keyword evidence="8 10" id="KW-0539">Nucleus</keyword>
<dbReference type="PROSITE" id="PS51745">
    <property type="entry name" value="PB1"/>
    <property type="match status" value="1"/>
</dbReference>
<evidence type="ECO:0000256" key="11">
    <source>
        <dbReference type="SAM" id="MobiDB-lite"/>
    </source>
</evidence>
<feature type="region of interest" description="Disordered" evidence="11">
    <location>
        <begin position="1"/>
        <end position="49"/>
    </location>
</feature>
<comment type="function">
    <text evidence="1 10">Aux/IAA proteins are short-lived transcriptional factors that function as repressors of early auxin response genes at low auxin concentrations.</text>
</comment>
<dbReference type="InterPro" id="IPR003311">
    <property type="entry name" value="AUX_IAA"/>
</dbReference>
<evidence type="ECO:0000256" key="6">
    <source>
        <dbReference type="ARBA" id="ARBA00023015"/>
    </source>
</evidence>
<keyword evidence="7 10" id="KW-0804">Transcription</keyword>
<gene>
    <name evidence="13" type="ORF">M5K25_007920</name>
</gene>
<dbReference type="Pfam" id="PF02309">
    <property type="entry name" value="AUX_IAA"/>
    <property type="match status" value="1"/>
</dbReference>
<dbReference type="GO" id="GO:0005634">
    <property type="term" value="C:nucleus"/>
    <property type="evidence" value="ECO:0007669"/>
    <property type="project" value="UniProtKB-SubCell"/>
</dbReference>
<reference evidence="13 14" key="1">
    <citation type="journal article" date="2024" name="Plant Biotechnol. J.">
        <title>Dendrobium thyrsiflorum genome and its molecular insights into genes involved in important horticultural traits.</title>
        <authorList>
            <person name="Chen B."/>
            <person name="Wang J.Y."/>
            <person name="Zheng P.J."/>
            <person name="Li K.L."/>
            <person name="Liang Y.M."/>
            <person name="Chen X.F."/>
            <person name="Zhang C."/>
            <person name="Zhao X."/>
            <person name="He X."/>
            <person name="Zhang G.Q."/>
            <person name="Liu Z.J."/>
            <person name="Xu Q."/>
        </authorList>
    </citation>
    <scope>NUCLEOTIDE SEQUENCE [LARGE SCALE GENOMIC DNA]</scope>
    <source>
        <strain evidence="13">GZMU011</strain>
    </source>
</reference>
<sequence length="296" mass="31983">MTPPLEHYYMGMQELSQDVGSGKPFPSSPASSGDGGVVEEDGEKIGLNLKETELRLGLPGSDSPERMDGVGLSLGMPRGIVAGAKRGFTAATEGVGQWDLSRGSGTDGGKLFWPVAEKEVGPVGKPVEKESNVADRAIGPAAKAQVVGWPPIRNYRKNTMATCPMKSKEDGEGKPGTGCLFVKVSMDGAPYLRKVDLKTYTNYKEMSLELGTMFSSFTIGYCGSQVVPIKDGLTENRLVDLLHGSDYALTYEDKDGDWMLVGDVPWEMFRDSCRRLRIMKGSDAIGFAPRSIEKRA</sequence>
<organism evidence="13 14">
    <name type="scientific">Dendrobium thyrsiflorum</name>
    <name type="common">Pinecone-like raceme dendrobium</name>
    <name type="synonym">Orchid</name>
    <dbReference type="NCBI Taxonomy" id="117978"/>
    <lineage>
        <taxon>Eukaryota</taxon>
        <taxon>Viridiplantae</taxon>
        <taxon>Streptophyta</taxon>
        <taxon>Embryophyta</taxon>
        <taxon>Tracheophyta</taxon>
        <taxon>Spermatophyta</taxon>
        <taxon>Magnoliopsida</taxon>
        <taxon>Liliopsida</taxon>
        <taxon>Asparagales</taxon>
        <taxon>Orchidaceae</taxon>
        <taxon>Epidendroideae</taxon>
        <taxon>Malaxideae</taxon>
        <taxon>Dendrobiinae</taxon>
        <taxon>Dendrobium</taxon>
    </lineage>
</organism>
<evidence type="ECO:0000256" key="4">
    <source>
        <dbReference type="ARBA" id="ARBA00011726"/>
    </source>
</evidence>
<accession>A0ABD0VED7</accession>